<dbReference type="Gene3D" id="3.40.630.30">
    <property type="match status" value="1"/>
</dbReference>
<evidence type="ECO:0000313" key="2">
    <source>
        <dbReference type="EMBL" id="TQB68852.1"/>
    </source>
</evidence>
<organism evidence="2 3">
    <name type="scientific">Monascus purpureus</name>
    <name type="common">Red mold</name>
    <name type="synonym">Monascus anka</name>
    <dbReference type="NCBI Taxonomy" id="5098"/>
    <lineage>
        <taxon>Eukaryota</taxon>
        <taxon>Fungi</taxon>
        <taxon>Dikarya</taxon>
        <taxon>Ascomycota</taxon>
        <taxon>Pezizomycotina</taxon>
        <taxon>Eurotiomycetes</taxon>
        <taxon>Eurotiomycetidae</taxon>
        <taxon>Eurotiales</taxon>
        <taxon>Aspergillaceae</taxon>
        <taxon>Monascus</taxon>
    </lineage>
</organism>
<dbReference type="OrthoDB" id="2115692at2759"/>
<name>A0A507QP53_MONPU</name>
<dbReference type="PANTHER" id="PTHR42791:SF17">
    <property type="entry name" value="ACETYLTRANSFERASE, GNAT FAMILY FAMILY (AFU_ORTHOLOGUE AFUA_8G05690)"/>
    <property type="match status" value="1"/>
</dbReference>
<dbReference type="SUPFAM" id="SSF55729">
    <property type="entry name" value="Acyl-CoA N-acyltransferases (Nat)"/>
    <property type="match status" value="1"/>
</dbReference>
<dbReference type="PROSITE" id="PS51186">
    <property type="entry name" value="GNAT"/>
    <property type="match status" value="1"/>
</dbReference>
<accession>A0A507QP53</accession>
<proteinExistence type="predicted"/>
<dbReference type="CDD" id="cd04301">
    <property type="entry name" value="NAT_SF"/>
    <property type="match status" value="1"/>
</dbReference>
<feature type="domain" description="N-acetyltransferase" evidence="1">
    <location>
        <begin position="3"/>
        <end position="203"/>
    </location>
</feature>
<gene>
    <name evidence="2" type="ORF">MPDQ_002688</name>
</gene>
<dbReference type="InterPro" id="IPR000182">
    <property type="entry name" value="GNAT_dom"/>
</dbReference>
<evidence type="ECO:0000313" key="3">
    <source>
        <dbReference type="Proteomes" id="UP000319663"/>
    </source>
</evidence>
<dbReference type="Proteomes" id="UP000319663">
    <property type="component" value="Unassembled WGS sequence"/>
</dbReference>
<dbReference type="PANTHER" id="PTHR42791">
    <property type="entry name" value="GNAT FAMILY ACETYLTRANSFERASE"/>
    <property type="match status" value="1"/>
</dbReference>
<dbReference type="STRING" id="5098.A0A507QP53"/>
<dbReference type="AlphaFoldDB" id="A0A507QP53"/>
<protein>
    <recommendedName>
        <fullName evidence="1">N-acetyltransferase domain-containing protein</fullName>
    </recommendedName>
</protein>
<dbReference type="EMBL" id="VIFY01000186">
    <property type="protein sequence ID" value="TQB68852.1"/>
    <property type="molecule type" value="Genomic_DNA"/>
</dbReference>
<evidence type="ECO:0000259" key="1">
    <source>
        <dbReference type="PROSITE" id="PS51186"/>
    </source>
</evidence>
<reference evidence="2 3" key="1">
    <citation type="submission" date="2019-06" db="EMBL/GenBank/DDBJ databases">
        <title>Wine fermentation using esterase from Monascus purpureus.</title>
        <authorList>
            <person name="Geng C."/>
            <person name="Zhang Y."/>
        </authorList>
    </citation>
    <scope>NUCLEOTIDE SEQUENCE [LARGE SCALE GENOMIC DNA]</scope>
    <source>
        <strain evidence="2">HQ1</strain>
    </source>
</reference>
<dbReference type="InterPro" id="IPR052523">
    <property type="entry name" value="Trichothecene_AcTrans"/>
</dbReference>
<dbReference type="GO" id="GO:0016747">
    <property type="term" value="F:acyltransferase activity, transferring groups other than amino-acyl groups"/>
    <property type="evidence" value="ECO:0007669"/>
    <property type="project" value="InterPro"/>
</dbReference>
<comment type="caution">
    <text evidence="2">The sequence shown here is derived from an EMBL/GenBank/DDBJ whole genome shotgun (WGS) entry which is preliminary data.</text>
</comment>
<dbReference type="InterPro" id="IPR016181">
    <property type="entry name" value="Acyl_CoA_acyltransferase"/>
</dbReference>
<sequence>MPLQLRRAVESDVNQLTDVFFSGFRKDGVMSRCFPEKPSVREFWINGLQRDLSDPDVHIVAIVDTDIAGSPIIAYANWVGPRAQPPKSSQNQNVPLYPDEGDDIPLAEFFFPHLKEQRAKNMEGRTCWYLAALVCHEGHQRRGAGGMLMRYGLEEAEKTKADIYLEASPPGVPVYKHFGFKEVDRVVVLDGDFTELMMLREYTG</sequence>
<dbReference type="Pfam" id="PF13673">
    <property type="entry name" value="Acetyltransf_10"/>
    <property type="match status" value="1"/>
</dbReference>
<keyword evidence="3" id="KW-1185">Reference proteome</keyword>